<dbReference type="Proteomes" id="UP000285084">
    <property type="component" value="Unassembled WGS sequence"/>
</dbReference>
<evidence type="ECO:0000313" key="3">
    <source>
        <dbReference type="Proteomes" id="UP000285084"/>
    </source>
</evidence>
<dbReference type="Gene3D" id="3.40.50.150">
    <property type="entry name" value="Vaccinia Virus protein VP39"/>
    <property type="match status" value="1"/>
</dbReference>
<dbReference type="VEuPathDB" id="FungiDB:FOMG_06499"/>
<keyword evidence="1" id="KW-0472">Membrane</keyword>
<name>A0A420MQK0_FUSOX</name>
<dbReference type="VEuPathDB" id="FungiDB:FOXG_05136"/>
<accession>A0A420MQK0</accession>
<dbReference type="VEuPathDB" id="FungiDB:FOZG_10889"/>
<evidence type="ECO:0000313" key="2">
    <source>
        <dbReference type="EMBL" id="RKK70280.1"/>
    </source>
</evidence>
<reference evidence="2 3" key="1">
    <citation type="journal article" date="2018" name="Sci. Rep.">
        <title>Characterisation of pathogen-specific regions and novel effector candidates in Fusarium oxysporum f. sp. cepae.</title>
        <authorList>
            <person name="Armitage A.D."/>
            <person name="Taylor A."/>
            <person name="Sobczyk M.K."/>
            <person name="Baxter L."/>
            <person name="Greenfield B.P."/>
            <person name="Bates H.J."/>
            <person name="Wilson F."/>
            <person name="Jackson A.C."/>
            <person name="Ott S."/>
            <person name="Harrison R.J."/>
            <person name="Clarkson J.P."/>
        </authorList>
    </citation>
    <scope>NUCLEOTIDE SEQUENCE [LARGE SCALE GENOMIC DNA]</scope>
    <source>
        <strain evidence="2 3">Fo_A13</strain>
    </source>
</reference>
<dbReference type="InterPro" id="IPR052356">
    <property type="entry name" value="Thiol_S-MT"/>
</dbReference>
<organism evidence="2 3">
    <name type="scientific">Fusarium oxysporum</name>
    <name type="common">Fusarium vascular wilt</name>
    <dbReference type="NCBI Taxonomy" id="5507"/>
    <lineage>
        <taxon>Eukaryota</taxon>
        <taxon>Fungi</taxon>
        <taxon>Dikarya</taxon>
        <taxon>Ascomycota</taxon>
        <taxon>Pezizomycotina</taxon>
        <taxon>Sordariomycetes</taxon>
        <taxon>Hypocreomycetidae</taxon>
        <taxon>Hypocreales</taxon>
        <taxon>Nectriaceae</taxon>
        <taxon>Fusarium</taxon>
        <taxon>Fusarium oxysporum species complex</taxon>
    </lineage>
</organism>
<sequence>MPLPYIFRRAIDPLLPPAVIVLGALFGIYTSLHVLLVERKPSLALNLRHWSDANSARLLRYLGPISYKEGLPVVPSIVGQANRVVVDVGPGTGQNLRHFDREKITKLYLIEPNVGMHAELEANLRKDGLSDIATIICCGVQDTMTLSSHGLSPCTADSVVTVNVLCCVPSQESACKSLYSLLKPGGQWLVYEHVVAEPKYPIPRLLQHAYNIVWPFFLGGCNIKRDTAEVLKTAGTWETVDLGRKNGEGGWEMLGHIVGKLVKTM</sequence>
<dbReference type="Pfam" id="PF13489">
    <property type="entry name" value="Methyltransf_23"/>
    <property type="match status" value="1"/>
</dbReference>
<dbReference type="AlphaFoldDB" id="A0A420MQK0"/>
<keyword evidence="1" id="KW-0812">Transmembrane</keyword>
<dbReference type="PANTHER" id="PTHR45036">
    <property type="entry name" value="METHYLTRANSFERASE LIKE 7B"/>
    <property type="match status" value="1"/>
</dbReference>
<dbReference type="EMBL" id="MRCX01000137">
    <property type="protein sequence ID" value="RKK70280.1"/>
    <property type="molecule type" value="Genomic_DNA"/>
</dbReference>
<comment type="caution">
    <text evidence="2">The sequence shown here is derived from an EMBL/GenBank/DDBJ whole genome shotgun (WGS) entry which is preliminary data.</text>
</comment>
<protein>
    <recommendedName>
        <fullName evidence="4">Methyltransferase-like protein 7B</fullName>
    </recommendedName>
</protein>
<feature type="transmembrane region" description="Helical" evidence="1">
    <location>
        <begin position="14"/>
        <end position="37"/>
    </location>
</feature>
<dbReference type="InterPro" id="IPR029063">
    <property type="entry name" value="SAM-dependent_MTases_sf"/>
</dbReference>
<dbReference type="VEuPathDB" id="FungiDB:FOC4_g10013557"/>
<keyword evidence="1" id="KW-1133">Transmembrane helix</keyword>
<dbReference type="PANTHER" id="PTHR45036:SF1">
    <property type="entry name" value="METHYLTRANSFERASE LIKE 7A"/>
    <property type="match status" value="1"/>
</dbReference>
<dbReference type="VEuPathDB" id="FungiDB:FOC1_g10010978"/>
<dbReference type="SUPFAM" id="SSF53335">
    <property type="entry name" value="S-adenosyl-L-methionine-dependent methyltransferases"/>
    <property type="match status" value="1"/>
</dbReference>
<dbReference type="VEuPathDB" id="FungiDB:HZS61_003726"/>
<gene>
    <name evidence="2" type="ORF">BFJ69_g12025</name>
</gene>
<proteinExistence type="predicted"/>
<dbReference type="VEuPathDB" id="FungiDB:FOIG_07401"/>
<evidence type="ECO:0008006" key="4">
    <source>
        <dbReference type="Google" id="ProtNLM"/>
    </source>
</evidence>
<evidence type="ECO:0000256" key="1">
    <source>
        <dbReference type="SAM" id="Phobius"/>
    </source>
</evidence>